<keyword evidence="2" id="KW-1185">Reference proteome</keyword>
<evidence type="ECO:0008006" key="3">
    <source>
        <dbReference type="Google" id="ProtNLM"/>
    </source>
</evidence>
<proteinExistence type="predicted"/>
<name>A0A5B8M589_9MICO</name>
<accession>A0A5B8M589</accession>
<dbReference type="KEGG" id="huw:FPZ11_14255"/>
<reference evidence="1 2" key="1">
    <citation type="submission" date="2019-07" db="EMBL/GenBank/DDBJ databases">
        <title>Full genome sequence of Humibacter sp. WJ7-1.</title>
        <authorList>
            <person name="Im W.-T."/>
        </authorList>
    </citation>
    <scope>NUCLEOTIDE SEQUENCE [LARGE SCALE GENOMIC DNA]</scope>
    <source>
        <strain evidence="1 2">WJ7-1</strain>
    </source>
</reference>
<protein>
    <recommendedName>
        <fullName evidence="3">Chitin-binding type-3 domain-containing protein</fullName>
    </recommendedName>
</protein>
<evidence type="ECO:0000313" key="1">
    <source>
        <dbReference type="EMBL" id="QDZ15767.1"/>
    </source>
</evidence>
<evidence type="ECO:0000313" key="2">
    <source>
        <dbReference type="Proteomes" id="UP000320216"/>
    </source>
</evidence>
<dbReference type="Proteomes" id="UP000320216">
    <property type="component" value="Chromosome"/>
</dbReference>
<gene>
    <name evidence="1" type="ORF">FPZ11_14255</name>
</gene>
<organism evidence="1 2">
    <name type="scientific">Humibacter ginsenosidimutans</name>
    <dbReference type="NCBI Taxonomy" id="2599293"/>
    <lineage>
        <taxon>Bacteria</taxon>
        <taxon>Bacillati</taxon>
        <taxon>Actinomycetota</taxon>
        <taxon>Actinomycetes</taxon>
        <taxon>Micrococcales</taxon>
        <taxon>Microbacteriaceae</taxon>
        <taxon>Humibacter</taxon>
    </lineage>
</organism>
<dbReference type="AlphaFoldDB" id="A0A5B8M589"/>
<dbReference type="OrthoDB" id="8781117at2"/>
<dbReference type="EMBL" id="CP042305">
    <property type="protein sequence ID" value="QDZ15767.1"/>
    <property type="molecule type" value="Genomic_DNA"/>
</dbReference>
<sequence>MQLDTTNLTGLTDADLVTVIQDLYAEQARRATVAGYASSQAAAQAAMQAAIQQDTAAATAYTASTVYQPGASVTEAGAVYWWPGPGTITNDDPATSTHWVKVPAQAPASTPWTVGMALAPGEYVSNGGHTYQWVPAAVASAPANYAPTGTTSTASWTFIS</sequence>
<dbReference type="RefSeq" id="WP_146321801.1">
    <property type="nucleotide sequence ID" value="NZ_CP042305.1"/>
</dbReference>